<evidence type="ECO:0000313" key="2">
    <source>
        <dbReference type="EMBL" id="OAL35139.1"/>
    </source>
</evidence>
<dbReference type="GO" id="GO:0005524">
    <property type="term" value="F:ATP binding"/>
    <property type="evidence" value="ECO:0007669"/>
    <property type="project" value="InterPro"/>
</dbReference>
<dbReference type="InterPro" id="IPR001245">
    <property type="entry name" value="Ser-Thr/Tyr_kinase_cat_dom"/>
</dbReference>
<sequence length="165" mass="19147">MDRMNGGVRHYLAQDRPDRKTQFSWLTKLAYTLGYIHEHRIIIADVRYDNLLLDDALDVKFCDLGESAMMPLDWHLEGTDDLGFSILTDTGQFGRVMYEVIAGVRCKFDLTLNRKEPEDLYSCPPRDSLPSPRDIWLGHIIDKCWTQAFKSARELALELDQERLP</sequence>
<dbReference type="InterPro" id="IPR000719">
    <property type="entry name" value="Prot_kinase_dom"/>
</dbReference>
<proteinExistence type="predicted"/>
<evidence type="ECO:0000259" key="1">
    <source>
        <dbReference type="PROSITE" id="PS50011"/>
    </source>
</evidence>
<dbReference type="EMBL" id="LVCJ01000033">
    <property type="protein sequence ID" value="OAL35139.1"/>
    <property type="molecule type" value="Genomic_DNA"/>
</dbReference>
<dbReference type="Pfam" id="PF07714">
    <property type="entry name" value="PK_Tyr_Ser-Thr"/>
    <property type="match status" value="1"/>
</dbReference>
<dbReference type="Gene3D" id="1.10.510.10">
    <property type="entry name" value="Transferase(Phosphotransferase) domain 1"/>
    <property type="match status" value="1"/>
</dbReference>
<evidence type="ECO:0000313" key="3">
    <source>
        <dbReference type="Proteomes" id="UP000185904"/>
    </source>
</evidence>
<dbReference type="GO" id="GO:0004672">
    <property type="term" value="F:protein kinase activity"/>
    <property type="evidence" value="ECO:0007669"/>
    <property type="project" value="InterPro"/>
</dbReference>
<dbReference type="SUPFAM" id="SSF56112">
    <property type="entry name" value="Protein kinase-like (PK-like)"/>
    <property type="match status" value="1"/>
</dbReference>
<protein>
    <recommendedName>
        <fullName evidence="1">Protein kinase domain-containing protein</fullName>
    </recommendedName>
</protein>
<dbReference type="Proteomes" id="UP000185904">
    <property type="component" value="Unassembled WGS sequence"/>
</dbReference>
<dbReference type="OrthoDB" id="1668230at2759"/>
<gene>
    <name evidence="2" type="ORF">AYO20_05616</name>
</gene>
<dbReference type="GeneID" id="34589033"/>
<accession>A0A178CZA1</accession>
<name>A0A178CZA1_9EURO</name>
<organism evidence="2 3">
    <name type="scientific">Fonsecaea nubica</name>
    <dbReference type="NCBI Taxonomy" id="856822"/>
    <lineage>
        <taxon>Eukaryota</taxon>
        <taxon>Fungi</taxon>
        <taxon>Dikarya</taxon>
        <taxon>Ascomycota</taxon>
        <taxon>Pezizomycotina</taxon>
        <taxon>Eurotiomycetes</taxon>
        <taxon>Chaetothyriomycetidae</taxon>
        <taxon>Chaetothyriales</taxon>
        <taxon>Herpotrichiellaceae</taxon>
        <taxon>Fonsecaea</taxon>
    </lineage>
</organism>
<comment type="caution">
    <text evidence="2">The sequence shown here is derived from an EMBL/GenBank/DDBJ whole genome shotgun (WGS) entry which is preliminary data.</text>
</comment>
<keyword evidence="3" id="KW-1185">Reference proteome</keyword>
<dbReference type="RefSeq" id="XP_022500151.1">
    <property type="nucleotide sequence ID" value="XM_022643910.1"/>
</dbReference>
<dbReference type="PROSITE" id="PS50011">
    <property type="entry name" value="PROTEIN_KINASE_DOM"/>
    <property type="match status" value="1"/>
</dbReference>
<dbReference type="InterPro" id="IPR011009">
    <property type="entry name" value="Kinase-like_dom_sf"/>
</dbReference>
<reference evidence="2 3" key="1">
    <citation type="submission" date="2016-03" db="EMBL/GenBank/DDBJ databases">
        <title>The draft genome sequence of Fonsecaea nubica causative agent of cutaneous subcutaneous infection in human host.</title>
        <authorList>
            <person name="Costa F."/>
            <person name="Sybren D.H."/>
            <person name="Raittz R.T."/>
            <person name="Weiss V.A."/>
            <person name="Leao A.C."/>
            <person name="Gomes R."/>
            <person name="De Souza E.M."/>
            <person name="Pedrosa F.O."/>
            <person name="Steffens M.B."/>
            <person name="Bombassaro A."/>
            <person name="Tadra-Sfeir M.Z."/>
            <person name="Moreno L.F."/>
            <person name="Najafzadeh M.J."/>
            <person name="Felipe M.S."/>
            <person name="Teixeira M."/>
            <person name="Sun J."/>
            <person name="Xi L."/>
            <person name="Castro M.A."/>
            <person name="Vicente V.A."/>
        </authorList>
    </citation>
    <scope>NUCLEOTIDE SEQUENCE [LARGE SCALE GENOMIC DNA]</scope>
    <source>
        <strain evidence="2 3">CBS 269.64</strain>
    </source>
</reference>
<dbReference type="AlphaFoldDB" id="A0A178CZA1"/>
<feature type="domain" description="Protein kinase" evidence="1">
    <location>
        <begin position="1"/>
        <end position="165"/>
    </location>
</feature>